<proteinExistence type="predicted"/>
<accession>A0ABQ6CMV9</accession>
<evidence type="ECO:0000256" key="2">
    <source>
        <dbReference type="SAM" id="SignalP"/>
    </source>
</evidence>
<feature type="region of interest" description="Disordered" evidence="1">
    <location>
        <begin position="40"/>
        <end position="109"/>
    </location>
</feature>
<feature type="compositionally biased region" description="Gly residues" evidence="1">
    <location>
        <begin position="86"/>
        <end position="107"/>
    </location>
</feature>
<comment type="caution">
    <text evidence="4">The sequence shown here is derived from an EMBL/GenBank/DDBJ whole genome shotgun (WGS) entry which is preliminary data.</text>
</comment>
<feature type="signal peptide" evidence="2">
    <location>
        <begin position="1"/>
        <end position="21"/>
    </location>
</feature>
<keyword evidence="5" id="KW-1185">Reference proteome</keyword>
<feature type="chain" id="PRO_5046065508" description="Peptidase S74 domain-containing protein" evidence="2">
    <location>
        <begin position="22"/>
        <end position="190"/>
    </location>
</feature>
<evidence type="ECO:0000259" key="3">
    <source>
        <dbReference type="Pfam" id="PF13884"/>
    </source>
</evidence>
<gene>
    <name evidence="4" type="ORF">GCM10007874_46600</name>
</gene>
<evidence type="ECO:0000313" key="5">
    <source>
        <dbReference type="Proteomes" id="UP001156882"/>
    </source>
</evidence>
<feature type="compositionally biased region" description="Basic residues" evidence="1">
    <location>
        <begin position="49"/>
        <end position="63"/>
    </location>
</feature>
<dbReference type="EMBL" id="BSPC01000052">
    <property type="protein sequence ID" value="GLS21643.1"/>
    <property type="molecule type" value="Genomic_DNA"/>
</dbReference>
<dbReference type="Proteomes" id="UP001156882">
    <property type="component" value="Unassembled WGS sequence"/>
</dbReference>
<dbReference type="PROSITE" id="PS51257">
    <property type="entry name" value="PROKAR_LIPOPROTEIN"/>
    <property type="match status" value="1"/>
</dbReference>
<dbReference type="RefSeq" id="WP_284314648.1">
    <property type="nucleotide sequence ID" value="NZ_BSPC01000052.1"/>
</dbReference>
<organism evidence="4 5">
    <name type="scientific">Labrys miyagiensis</name>
    <dbReference type="NCBI Taxonomy" id="346912"/>
    <lineage>
        <taxon>Bacteria</taxon>
        <taxon>Pseudomonadati</taxon>
        <taxon>Pseudomonadota</taxon>
        <taxon>Alphaproteobacteria</taxon>
        <taxon>Hyphomicrobiales</taxon>
        <taxon>Xanthobacteraceae</taxon>
        <taxon>Labrys</taxon>
    </lineage>
</organism>
<name>A0ABQ6CMV9_9HYPH</name>
<dbReference type="InterPro" id="IPR030392">
    <property type="entry name" value="S74_ICA"/>
</dbReference>
<reference evidence="5" key="1">
    <citation type="journal article" date="2019" name="Int. J. Syst. Evol. Microbiol.">
        <title>The Global Catalogue of Microorganisms (GCM) 10K type strain sequencing project: providing services to taxonomists for standard genome sequencing and annotation.</title>
        <authorList>
            <consortium name="The Broad Institute Genomics Platform"/>
            <consortium name="The Broad Institute Genome Sequencing Center for Infectious Disease"/>
            <person name="Wu L."/>
            <person name="Ma J."/>
        </authorList>
    </citation>
    <scope>NUCLEOTIDE SEQUENCE [LARGE SCALE GENOMIC DNA]</scope>
    <source>
        <strain evidence="5">NBRC 101365</strain>
    </source>
</reference>
<evidence type="ECO:0000256" key="1">
    <source>
        <dbReference type="SAM" id="MobiDB-lite"/>
    </source>
</evidence>
<evidence type="ECO:0000313" key="4">
    <source>
        <dbReference type="EMBL" id="GLS21643.1"/>
    </source>
</evidence>
<feature type="domain" description="Peptidase S74" evidence="3">
    <location>
        <begin position="108"/>
        <end position="156"/>
    </location>
</feature>
<sequence length="190" mass="20261">MTSKFDLRRGLLLGAFGSGLAAVLASCESAYRGPQVFEEPVPEPDWNRRPVHPQRRVIYRRKKLPSEAVPDSTASGPTPSTTVYPTGGGGGGGGGGSGGGSGGGGGWSDRRLKTDIHALGHSPSGLPIYQFRYVWGGPIYVGVMAQDLLETRPEAVIVTDSGYLMVDYDLIDVRMMTLANYEMSAYQLGH</sequence>
<dbReference type="Pfam" id="PF13884">
    <property type="entry name" value="Peptidase_S74"/>
    <property type="match status" value="1"/>
</dbReference>
<keyword evidence="2" id="KW-0732">Signal</keyword>
<feature type="compositionally biased region" description="Polar residues" evidence="1">
    <location>
        <begin position="72"/>
        <end position="84"/>
    </location>
</feature>
<protein>
    <recommendedName>
        <fullName evidence="3">Peptidase S74 domain-containing protein</fullName>
    </recommendedName>
</protein>